<dbReference type="EMBL" id="FZMO01000092">
    <property type="protein sequence ID" value="SNQ47318.1"/>
    <property type="molecule type" value="Genomic_DNA"/>
</dbReference>
<proteinExistence type="predicted"/>
<reference evidence="1 2" key="1">
    <citation type="submission" date="2017-06" db="EMBL/GenBank/DDBJ databases">
        <authorList>
            <person name="Kim H.J."/>
            <person name="Triplett B.A."/>
        </authorList>
    </citation>
    <scope>NUCLEOTIDE SEQUENCE [LARGE SCALE GENOMIC DNA]</scope>
    <source>
        <strain evidence="1">FRACA_ARgP5</strain>
    </source>
</reference>
<evidence type="ECO:0000313" key="2">
    <source>
        <dbReference type="Proteomes" id="UP000234331"/>
    </source>
</evidence>
<dbReference type="AlphaFoldDB" id="A0A2I2KNS5"/>
<keyword evidence="2" id="KW-1185">Reference proteome</keyword>
<organism evidence="1 2">
    <name type="scientific">Frankia canadensis</name>
    <dbReference type="NCBI Taxonomy" id="1836972"/>
    <lineage>
        <taxon>Bacteria</taxon>
        <taxon>Bacillati</taxon>
        <taxon>Actinomycetota</taxon>
        <taxon>Actinomycetes</taxon>
        <taxon>Frankiales</taxon>
        <taxon>Frankiaceae</taxon>
        <taxon>Frankia</taxon>
    </lineage>
</organism>
<name>A0A2I2KNS5_9ACTN</name>
<dbReference type="Proteomes" id="UP000234331">
    <property type="component" value="Unassembled WGS sequence"/>
</dbReference>
<evidence type="ECO:0000313" key="1">
    <source>
        <dbReference type="EMBL" id="SNQ47318.1"/>
    </source>
</evidence>
<sequence>MHWIMWMSTRLLDIVPGKGPGSDRSDGDFGASNQDRTVRMLVHMVHHAPYPPSDLDK</sequence>
<gene>
    <name evidence="1" type="ORF">FRACA_1810015</name>
</gene>
<protein>
    <submittedName>
        <fullName evidence="1">Uncharacterized protein</fullName>
    </submittedName>
</protein>
<accession>A0A2I2KNS5</accession>